<reference evidence="1" key="1">
    <citation type="submission" date="2019-08" db="EMBL/GenBank/DDBJ databases">
        <authorList>
            <person name="Kucharzyk K."/>
            <person name="Murdoch R.W."/>
            <person name="Higgins S."/>
            <person name="Loffler F."/>
        </authorList>
    </citation>
    <scope>NUCLEOTIDE SEQUENCE</scope>
</reference>
<sequence>MKAQRGRKAQRAQYAQGIFRKTLIGITDSLEQLFVAGSSAREGIDQPADGAVGHGVAGEIPPLQVFTDAARKIDAVGMPAVTVVSVAAEGGNLKGHAVQNKGQGTVLQPGFNDLLG</sequence>
<dbReference type="EMBL" id="VSSQ01049952">
    <property type="protein sequence ID" value="MPN04030.1"/>
    <property type="molecule type" value="Genomic_DNA"/>
</dbReference>
<proteinExistence type="predicted"/>
<comment type="caution">
    <text evidence="1">The sequence shown here is derived from an EMBL/GenBank/DDBJ whole genome shotgun (WGS) entry which is preliminary data.</text>
</comment>
<protein>
    <submittedName>
        <fullName evidence="1">Uncharacterized protein</fullName>
    </submittedName>
</protein>
<evidence type="ECO:0000313" key="1">
    <source>
        <dbReference type="EMBL" id="MPN04030.1"/>
    </source>
</evidence>
<gene>
    <name evidence="1" type="ORF">SDC9_151266</name>
</gene>
<dbReference type="AlphaFoldDB" id="A0A645ERL3"/>
<accession>A0A645ERL3</accession>
<name>A0A645ERL3_9ZZZZ</name>
<organism evidence="1">
    <name type="scientific">bioreactor metagenome</name>
    <dbReference type="NCBI Taxonomy" id="1076179"/>
    <lineage>
        <taxon>unclassified sequences</taxon>
        <taxon>metagenomes</taxon>
        <taxon>ecological metagenomes</taxon>
    </lineage>
</organism>